<dbReference type="InterPro" id="IPR015421">
    <property type="entry name" value="PyrdxlP-dep_Trfase_major"/>
</dbReference>
<protein>
    <submittedName>
        <fullName evidence="5">Aminotransferase class I/II-fold pyridoxal phosphate-dependent enzyme</fullName>
    </submittedName>
</protein>
<comment type="caution">
    <text evidence="5">The sequence shown here is derived from an EMBL/GenBank/DDBJ whole genome shotgun (WGS) entry which is preliminary data.</text>
</comment>
<evidence type="ECO:0000256" key="3">
    <source>
        <dbReference type="PIRSR" id="PIRSR001434-2"/>
    </source>
</evidence>
<evidence type="ECO:0000256" key="1">
    <source>
        <dbReference type="ARBA" id="ARBA00001933"/>
    </source>
</evidence>
<evidence type="ECO:0000313" key="6">
    <source>
        <dbReference type="Proteomes" id="UP000266305"/>
    </source>
</evidence>
<dbReference type="FunFam" id="3.40.640.10:FF:000046">
    <property type="entry name" value="Cystathionine gamma-lyase"/>
    <property type="match status" value="1"/>
</dbReference>
<comment type="similarity">
    <text evidence="4">Belongs to the trans-sulfuration enzymes family.</text>
</comment>
<dbReference type="GO" id="GO:0008483">
    <property type="term" value="F:transaminase activity"/>
    <property type="evidence" value="ECO:0007669"/>
    <property type="project" value="UniProtKB-KW"/>
</dbReference>
<proteinExistence type="inferred from homology"/>
<dbReference type="PANTHER" id="PTHR11808">
    <property type="entry name" value="TRANS-SULFURATION ENZYME FAMILY MEMBER"/>
    <property type="match status" value="1"/>
</dbReference>
<dbReference type="PIRSF" id="PIRSF001434">
    <property type="entry name" value="CGS"/>
    <property type="match status" value="1"/>
</dbReference>
<dbReference type="RefSeq" id="WP_011337844.1">
    <property type="nucleotide sequence ID" value="NZ_BJXO01000017.1"/>
</dbReference>
<accession>A0AAX1UJ86</accession>
<evidence type="ECO:0000313" key="5">
    <source>
        <dbReference type="EMBL" id="RHZ93432.1"/>
    </source>
</evidence>
<dbReference type="GO" id="GO:0019346">
    <property type="term" value="P:transsulfuration"/>
    <property type="evidence" value="ECO:0007669"/>
    <property type="project" value="InterPro"/>
</dbReference>
<evidence type="ECO:0000256" key="2">
    <source>
        <dbReference type="ARBA" id="ARBA00022898"/>
    </source>
</evidence>
<dbReference type="Pfam" id="PF01053">
    <property type="entry name" value="Cys_Met_Meta_PP"/>
    <property type="match status" value="1"/>
</dbReference>
<feature type="modified residue" description="N6-(pyridoxal phosphate)lysine" evidence="3">
    <location>
        <position position="208"/>
    </location>
</feature>
<dbReference type="Proteomes" id="UP000266305">
    <property type="component" value="Unassembled WGS sequence"/>
</dbReference>
<dbReference type="AlphaFoldDB" id="A0AAX1UJ86"/>
<dbReference type="InterPro" id="IPR015424">
    <property type="entry name" value="PyrdxlP-dep_Trfase"/>
</dbReference>
<dbReference type="GO" id="GO:0016846">
    <property type="term" value="F:carbon-sulfur lyase activity"/>
    <property type="evidence" value="ECO:0007669"/>
    <property type="project" value="TreeGrafter"/>
</dbReference>
<dbReference type="InterPro" id="IPR000277">
    <property type="entry name" value="Cys/Met-Metab_PyrdxlP-dep_enz"/>
</dbReference>
<dbReference type="PANTHER" id="PTHR11808:SF89">
    <property type="entry name" value="METHIONINE GAMMA-LYASE"/>
    <property type="match status" value="1"/>
</dbReference>
<sequence length="397" mass="42006">MADRDDIPESLVRRTPWPESVSRPVVTPLQPSVVYASLDPDQLDAQYAGQVKGFTYAREGHPNAEVLARKIDALEGAEGGIVVGSGMAAVAAVLLGLLRAGDHVVGGDQLYGRSLRMMAEDLPRLGIATSLADATDAAAVEAALRPETKLVLIEVVSNPTLRVADLDGIAALCRARGILLAVDSTFSTPRGIRPFDHGADIVIHSVTKLLAGHSDVTLGYVACRTAELRRAVELFAVTTGLTPSPFDCWLAERGLLSFHLRYDRAEETAARLADHLAGLPGVRRVIYPLRADHPDQARAVALLGRRGGNMLSFELEGGRAAANALTRAMPAVAFAPTLGDVGTTLSHPASSSHRAVAPEVRARLGISEGFFRISVGVEEADLLIRDFTAGVAAARDA</sequence>
<comment type="cofactor">
    <cofactor evidence="1 4">
        <name>pyridoxal 5'-phosphate</name>
        <dbReference type="ChEBI" id="CHEBI:597326"/>
    </cofactor>
</comment>
<keyword evidence="5" id="KW-0032">Aminotransferase</keyword>
<dbReference type="GO" id="GO:0005737">
    <property type="term" value="C:cytoplasm"/>
    <property type="evidence" value="ECO:0007669"/>
    <property type="project" value="TreeGrafter"/>
</dbReference>
<keyword evidence="2 3" id="KW-0663">Pyridoxal phosphate</keyword>
<reference evidence="5 6" key="1">
    <citation type="submission" date="2018-08" db="EMBL/GenBank/DDBJ databases">
        <title>Draft genome sequence of Rhodobacter sphaeroides FY.</title>
        <authorList>
            <person name="Rayyan A."/>
            <person name="Meyer T.E."/>
            <person name="Kyndt J.A."/>
        </authorList>
    </citation>
    <scope>NUCLEOTIDE SEQUENCE [LARGE SCALE GENOMIC DNA]</scope>
    <source>
        <strain evidence="5 6">FY</strain>
    </source>
</reference>
<dbReference type="SUPFAM" id="SSF53383">
    <property type="entry name" value="PLP-dependent transferases"/>
    <property type="match status" value="1"/>
</dbReference>
<keyword evidence="5" id="KW-0808">Transferase</keyword>
<dbReference type="EMBL" id="QWGP01000017">
    <property type="protein sequence ID" value="RHZ93432.1"/>
    <property type="molecule type" value="Genomic_DNA"/>
</dbReference>
<dbReference type="InterPro" id="IPR015422">
    <property type="entry name" value="PyrdxlP-dep_Trfase_small"/>
</dbReference>
<dbReference type="GeneID" id="3720656"/>
<evidence type="ECO:0000256" key="4">
    <source>
        <dbReference type="RuleBase" id="RU362118"/>
    </source>
</evidence>
<dbReference type="Gene3D" id="3.90.1150.10">
    <property type="entry name" value="Aspartate Aminotransferase, domain 1"/>
    <property type="match status" value="1"/>
</dbReference>
<name>A0AAX1UJ86_CERSP</name>
<organism evidence="5 6">
    <name type="scientific">Cereibacter sphaeroides</name>
    <name type="common">Rhodobacter sphaeroides</name>
    <dbReference type="NCBI Taxonomy" id="1063"/>
    <lineage>
        <taxon>Bacteria</taxon>
        <taxon>Pseudomonadati</taxon>
        <taxon>Pseudomonadota</taxon>
        <taxon>Alphaproteobacteria</taxon>
        <taxon>Rhodobacterales</taxon>
        <taxon>Paracoccaceae</taxon>
        <taxon>Cereibacter</taxon>
    </lineage>
</organism>
<dbReference type="GO" id="GO:0030170">
    <property type="term" value="F:pyridoxal phosphate binding"/>
    <property type="evidence" value="ECO:0007669"/>
    <property type="project" value="InterPro"/>
</dbReference>
<gene>
    <name evidence="5" type="ORF">D1114_14640</name>
</gene>
<dbReference type="Gene3D" id="3.40.640.10">
    <property type="entry name" value="Type I PLP-dependent aspartate aminotransferase-like (Major domain)"/>
    <property type="match status" value="1"/>
</dbReference>